<dbReference type="OrthoDB" id="123059at2"/>
<feature type="compositionally biased region" description="Basic and acidic residues" evidence="1">
    <location>
        <begin position="23"/>
        <end position="36"/>
    </location>
</feature>
<evidence type="ECO:0000256" key="1">
    <source>
        <dbReference type="SAM" id="MobiDB-lite"/>
    </source>
</evidence>
<feature type="region of interest" description="Disordered" evidence="1">
    <location>
        <begin position="1"/>
        <end position="72"/>
    </location>
</feature>
<organism evidence="2 3">
    <name type="scientific">Bryocella elongata</name>
    <dbReference type="NCBI Taxonomy" id="863522"/>
    <lineage>
        <taxon>Bacteria</taxon>
        <taxon>Pseudomonadati</taxon>
        <taxon>Acidobacteriota</taxon>
        <taxon>Terriglobia</taxon>
        <taxon>Terriglobales</taxon>
        <taxon>Acidobacteriaceae</taxon>
        <taxon>Bryocella</taxon>
    </lineage>
</organism>
<accession>A0A1H5WS37</accession>
<dbReference type="Proteomes" id="UP000236728">
    <property type="component" value="Unassembled WGS sequence"/>
</dbReference>
<evidence type="ECO:0000313" key="2">
    <source>
        <dbReference type="EMBL" id="SEG02234.1"/>
    </source>
</evidence>
<protein>
    <submittedName>
        <fullName evidence="2">Uncharacterized protein</fullName>
    </submittedName>
</protein>
<feature type="compositionally biased region" description="Polar residues" evidence="1">
    <location>
        <begin position="1"/>
        <end position="12"/>
    </location>
</feature>
<dbReference type="AlphaFoldDB" id="A0A1H5WS37"/>
<reference evidence="2 3" key="1">
    <citation type="submission" date="2016-10" db="EMBL/GenBank/DDBJ databases">
        <authorList>
            <person name="de Groot N.N."/>
        </authorList>
    </citation>
    <scope>NUCLEOTIDE SEQUENCE [LARGE SCALE GENOMIC DNA]</scope>
    <source>
        <strain evidence="2 3">DSM 22489</strain>
    </source>
</reference>
<proteinExistence type="predicted"/>
<evidence type="ECO:0000313" key="3">
    <source>
        <dbReference type="Proteomes" id="UP000236728"/>
    </source>
</evidence>
<dbReference type="RefSeq" id="WP_103932612.1">
    <property type="nucleotide sequence ID" value="NZ_FNVA01000002.1"/>
</dbReference>
<dbReference type="EMBL" id="FNVA01000002">
    <property type="protein sequence ID" value="SEG02234.1"/>
    <property type="molecule type" value="Genomic_DNA"/>
</dbReference>
<keyword evidence="3" id="KW-1185">Reference proteome</keyword>
<gene>
    <name evidence="2" type="ORF">SAMN05421819_1718</name>
</gene>
<sequence>MAKTDIPTNSTPAPKRTTGLSPKEQKLQALREKLAAADKASGAKPGATPATGGGFQAKSNVARKTAFQRKAT</sequence>
<name>A0A1H5WS37_9BACT</name>
<feature type="compositionally biased region" description="Low complexity" evidence="1">
    <location>
        <begin position="39"/>
        <end position="50"/>
    </location>
</feature>